<dbReference type="GO" id="GO:0030017">
    <property type="term" value="C:sarcomere"/>
    <property type="evidence" value="ECO:0007669"/>
    <property type="project" value="UniProtKB-ARBA"/>
</dbReference>
<organism evidence="9 10">
    <name type="scientific">Elysia marginata</name>
    <dbReference type="NCBI Taxonomy" id="1093978"/>
    <lineage>
        <taxon>Eukaryota</taxon>
        <taxon>Metazoa</taxon>
        <taxon>Spiralia</taxon>
        <taxon>Lophotrochozoa</taxon>
        <taxon>Mollusca</taxon>
        <taxon>Gastropoda</taxon>
        <taxon>Heterobranchia</taxon>
        <taxon>Euthyneura</taxon>
        <taxon>Panpulmonata</taxon>
        <taxon>Sacoglossa</taxon>
        <taxon>Placobranchoidea</taxon>
        <taxon>Plakobranchidae</taxon>
        <taxon>Elysia</taxon>
    </lineage>
</organism>
<comment type="subcellular location">
    <subcellularLocation>
        <location evidence="1">Cytoplasm</location>
    </subcellularLocation>
</comment>
<evidence type="ECO:0000256" key="2">
    <source>
        <dbReference type="ARBA" id="ARBA00006692"/>
    </source>
</evidence>
<evidence type="ECO:0000313" key="10">
    <source>
        <dbReference type="Proteomes" id="UP000762676"/>
    </source>
</evidence>
<dbReference type="InterPro" id="IPR013098">
    <property type="entry name" value="Ig_I-set"/>
</dbReference>
<dbReference type="PROSITE" id="PS50835">
    <property type="entry name" value="IG_LIKE"/>
    <property type="match status" value="4"/>
</dbReference>
<dbReference type="SMART" id="SM00409">
    <property type="entry name" value="IG"/>
    <property type="match status" value="4"/>
</dbReference>
<dbReference type="AlphaFoldDB" id="A0AAV4I026"/>
<dbReference type="PANTHER" id="PTHR47633:SF4">
    <property type="entry name" value="MYOPALLADIN ISOFORM X1"/>
    <property type="match status" value="1"/>
</dbReference>
<feature type="domain" description="Ig-like" evidence="8">
    <location>
        <begin position="221"/>
        <end position="309"/>
    </location>
</feature>
<feature type="domain" description="Ig-like" evidence="8">
    <location>
        <begin position="114"/>
        <end position="203"/>
    </location>
</feature>
<reference evidence="9 10" key="1">
    <citation type="journal article" date="2021" name="Elife">
        <title>Chloroplast acquisition without the gene transfer in kleptoplastic sea slugs, Plakobranchus ocellatus.</title>
        <authorList>
            <person name="Maeda T."/>
            <person name="Takahashi S."/>
            <person name="Yoshida T."/>
            <person name="Shimamura S."/>
            <person name="Takaki Y."/>
            <person name="Nagai Y."/>
            <person name="Toyoda A."/>
            <person name="Suzuki Y."/>
            <person name="Arimoto A."/>
            <person name="Ishii H."/>
            <person name="Satoh N."/>
            <person name="Nishiyama T."/>
            <person name="Hasebe M."/>
            <person name="Maruyama T."/>
            <person name="Minagawa J."/>
            <person name="Obokata J."/>
            <person name="Shigenobu S."/>
        </authorList>
    </citation>
    <scope>NUCLEOTIDE SEQUENCE [LARGE SCALE GENOMIC DNA]</scope>
</reference>
<accession>A0AAV4I026</accession>
<evidence type="ECO:0000256" key="7">
    <source>
        <dbReference type="SAM" id="MobiDB-lite"/>
    </source>
</evidence>
<dbReference type="InterPro" id="IPR036179">
    <property type="entry name" value="Ig-like_dom_sf"/>
</dbReference>
<feature type="domain" description="Ig-like" evidence="8">
    <location>
        <begin position="2"/>
        <end position="92"/>
    </location>
</feature>
<feature type="domain" description="Ig-like" evidence="8">
    <location>
        <begin position="344"/>
        <end position="431"/>
    </location>
</feature>
<proteinExistence type="inferred from homology"/>
<evidence type="ECO:0000256" key="4">
    <source>
        <dbReference type="ARBA" id="ARBA00022737"/>
    </source>
</evidence>
<keyword evidence="10" id="KW-1185">Reference proteome</keyword>
<keyword evidence="5" id="KW-1015">Disulfide bond</keyword>
<sequence length="471" mass="52373">MPVIQQPLQDVTAPEGKSLHLEVRFTGSPAPEVIWFRGNNRILPNNMYKITVTANFSSLDIREAFSDDSGSYTVLVRNVAGETSSVCQVVIEPFYSSPGDEVSQASADMEAQPPQFVQKLTPSKEVPEGTRVRLDCILVGHPEPEVIWLKNEKPIKESPDIQLLFEGDRCTLIIREAIPNDSGHFKCVAQNPHGVAESVCKLHVEPVSEMSDASVTEPAAPRFTQPLRDQKAKSGHRVCLQCRVLGHPLPEVQWFKDNHPLESSPDFQITAFADVHSLTIPEVFEEDTGNYAVRAVNRAGEASCAARLTVDPEEVPQDEMDRDKVQRREARPFFQREQPKASPPEMKRRFQDVYTRPGECVVFECEVTGTPKPKVTWQFNGKPLVSQDYSVSMEGNTHRLTIPEVFDEDAGRFSVHAENPSGKTSCSALLSVAPPLPLIPAPGPAVQRRQEVTMELPDTPGQRSSWSESEM</sequence>
<dbReference type="InterPro" id="IPR007110">
    <property type="entry name" value="Ig-like_dom"/>
</dbReference>
<keyword evidence="6" id="KW-0393">Immunoglobulin domain</keyword>
<dbReference type="Gene3D" id="2.60.40.10">
    <property type="entry name" value="Immunoglobulins"/>
    <property type="match status" value="4"/>
</dbReference>
<gene>
    <name evidence="9" type="ORF">ElyMa_006445500</name>
</gene>
<dbReference type="Proteomes" id="UP000762676">
    <property type="component" value="Unassembled WGS sequence"/>
</dbReference>
<feature type="region of interest" description="Disordered" evidence="7">
    <location>
        <begin position="442"/>
        <end position="471"/>
    </location>
</feature>
<evidence type="ECO:0000259" key="8">
    <source>
        <dbReference type="PROSITE" id="PS50835"/>
    </source>
</evidence>
<dbReference type="InterPro" id="IPR013783">
    <property type="entry name" value="Ig-like_fold"/>
</dbReference>
<keyword evidence="3" id="KW-0963">Cytoplasm</keyword>
<dbReference type="SMART" id="SM00408">
    <property type="entry name" value="IGc2"/>
    <property type="match status" value="4"/>
</dbReference>
<name>A0AAV4I026_9GAST</name>
<comment type="similarity">
    <text evidence="2">Belongs to the protein kinase superfamily. CAMK Ser/Thr protein kinase family.</text>
</comment>
<evidence type="ECO:0000256" key="6">
    <source>
        <dbReference type="ARBA" id="ARBA00023319"/>
    </source>
</evidence>
<keyword evidence="4" id="KW-0677">Repeat</keyword>
<feature type="compositionally biased region" description="Polar residues" evidence="7">
    <location>
        <begin position="461"/>
        <end position="471"/>
    </location>
</feature>
<dbReference type="Pfam" id="PF07679">
    <property type="entry name" value="I-set"/>
    <property type="match status" value="4"/>
</dbReference>
<dbReference type="SUPFAM" id="SSF48726">
    <property type="entry name" value="Immunoglobulin"/>
    <property type="match status" value="4"/>
</dbReference>
<dbReference type="FunFam" id="2.60.40.10:FF:000425">
    <property type="entry name" value="Myosin light chain kinase"/>
    <property type="match status" value="3"/>
</dbReference>
<evidence type="ECO:0000256" key="1">
    <source>
        <dbReference type="ARBA" id="ARBA00004496"/>
    </source>
</evidence>
<dbReference type="InterPro" id="IPR003598">
    <property type="entry name" value="Ig_sub2"/>
</dbReference>
<evidence type="ECO:0000256" key="3">
    <source>
        <dbReference type="ARBA" id="ARBA00022490"/>
    </source>
</evidence>
<evidence type="ECO:0000256" key="5">
    <source>
        <dbReference type="ARBA" id="ARBA00023157"/>
    </source>
</evidence>
<dbReference type="FunFam" id="2.60.40.10:FF:000345">
    <property type="entry name" value="Muscle M-line assembly protein unc-89"/>
    <property type="match status" value="1"/>
</dbReference>
<dbReference type="InterPro" id="IPR003599">
    <property type="entry name" value="Ig_sub"/>
</dbReference>
<dbReference type="EMBL" id="BMAT01012950">
    <property type="protein sequence ID" value="GFS02469.1"/>
    <property type="molecule type" value="Genomic_DNA"/>
</dbReference>
<protein>
    <submittedName>
        <fullName evidence="9">SEC14 domain and spectrin repeat-containing protein 1-like Protein</fullName>
    </submittedName>
</protein>
<comment type="caution">
    <text evidence="9">The sequence shown here is derived from an EMBL/GenBank/DDBJ whole genome shotgun (WGS) entry which is preliminary data.</text>
</comment>
<evidence type="ECO:0000313" key="9">
    <source>
        <dbReference type="EMBL" id="GFS02469.1"/>
    </source>
</evidence>
<dbReference type="PANTHER" id="PTHR47633">
    <property type="entry name" value="IMMUNOGLOBULIN"/>
    <property type="match status" value="1"/>
</dbReference>